<dbReference type="Gene3D" id="2.120.10.30">
    <property type="entry name" value="TolB, C-terminal domain"/>
    <property type="match status" value="2"/>
</dbReference>
<dbReference type="InterPro" id="IPR011042">
    <property type="entry name" value="6-blade_b-propeller_TolB-like"/>
</dbReference>
<dbReference type="SUPFAM" id="SSF53474">
    <property type="entry name" value="alpha/beta-Hydrolases"/>
    <property type="match status" value="1"/>
</dbReference>
<comment type="caution">
    <text evidence="5">The sequence shown here is derived from an EMBL/GenBank/DDBJ whole genome shotgun (WGS) entry which is preliminary data.</text>
</comment>
<sequence>MSDLSAEQVVDIAIPGGIQLSADGSRVAYVVGTVGKKDEHGVSALWVAPVDGSTPPRLFTSGESKDNSPRWSPDGRQLAFLSDRAERGTAGLYALPVDGGEARRLGDKESKRAVMQFDWSPGGGQIAFSSADEPDEEEERREKERDDANVYGERLQYARLRLLSLASNEVTTLVSQERHVADFAWHPRGTELAYVTWQTPELESMAHEHVIERIPLAGGEPQVVCRWSGMVNSLTWSEDGKVLFFIGSASRKAQSSMVVYCVDAEGGEPRRLAGGESNCVYYLYPLHHQQQVAIGAVEGLSLNMYRLDGQSGELSRIFPSEEGSRQGDSAFGAADVRYLEDGRITVAMARGSSVQPLEVWAGAGGAGESLKELRQLSTHNAELAGISFVKQEAFYWTAPDGLKLDGLLLRPADAVEGERLPTVVLVHGGPYGNWMAGFNLSWGNWAQWLALAGYAVLMPNPRGGSGHGEEFAAAALGNVGGADYGDVMAAVDAAIERGIADPERLGIGGWSQGGFMSAWAVTQSDRFKAAIMGAGVSDWGLMVQTSDLPDFEQELGRTAPWDGLEAQRHRELSPITFASRVTTPVLILHGENDARVPVSQATGFHRALRHYQVPTEMVLYPREPHGIGERAHQLDLLRRVRRWYDRWLRA</sequence>
<evidence type="ECO:0000313" key="5">
    <source>
        <dbReference type="EMBL" id="GLV60817.1"/>
    </source>
</evidence>
<keyword evidence="6" id="KW-1185">Reference proteome</keyword>
<dbReference type="Proteomes" id="UP001344906">
    <property type="component" value="Unassembled WGS sequence"/>
</dbReference>
<dbReference type="Pfam" id="PF07676">
    <property type="entry name" value="PD40"/>
    <property type="match status" value="1"/>
</dbReference>
<feature type="region of interest" description="Disordered" evidence="3">
    <location>
        <begin position="120"/>
        <end position="148"/>
    </location>
</feature>
<reference evidence="5 6" key="1">
    <citation type="submission" date="2023-02" db="EMBL/GenBank/DDBJ databases">
        <title>Dictyobacter halimunensis sp. nov., a new member of the class Ktedonobacteria from forest soil in a geothermal area.</title>
        <authorList>
            <person name="Rachmania M.K."/>
            <person name="Ningsih F."/>
            <person name="Sakai Y."/>
            <person name="Yabe S."/>
            <person name="Yokota A."/>
            <person name="Sjamsuridzal W."/>
        </authorList>
    </citation>
    <scope>NUCLEOTIDE SEQUENCE [LARGE SCALE GENOMIC DNA]</scope>
    <source>
        <strain evidence="5 6">S3.2.2.5</strain>
    </source>
</reference>
<evidence type="ECO:0000259" key="4">
    <source>
        <dbReference type="Pfam" id="PF00326"/>
    </source>
</evidence>
<dbReference type="InterPro" id="IPR029058">
    <property type="entry name" value="AB_hydrolase_fold"/>
</dbReference>
<dbReference type="InterPro" id="IPR011659">
    <property type="entry name" value="WD40"/>
</dbReference>
<evidence type="ECO:0000256" key="3">
    <source>
        <dbReference type="SAM" id="MobiDB-lite"/>
    </source>
</evidence>
<dbReference type="RefSeq" id="WP_338257996.1">
    <property type="nucleotide sequence ID" value="NZ_BSRI01000002.1"/>
</dbReference>
<keyword evidence="1" id="KW-0378">Hydrolase</keyword>
<gene>
    <name evidence="5" type="ORF">KDH_76360</name>
</gene>
<dbReference type="InterPro" id="IPR001375">
    <property type="entry name" value="Peptidase_S9_cat"/>
</dbReference>
<accession>A0ABQ6G3Z6</accession>
<feature type="region of interest" description="Disordered" evidence="3">
    <location>
        <begin position="53"/>
        <end position="74"/>
    </location>
</feature>
<dbReference type="PANTHER" id="PTHR42776:SF27">
    <property type="entry name" value="DIPEPTIDYL PEPTIDASE FAMILY MEMBER 6"/>
    <property type="match status" value="1"/>
</dbReference>
<protein>
    <submittedName>
        <fullName evidence="5">Acylaminoacyl-peptidase</fullName>
    </submittedName>
</protein>
<dbReference type="Pfam" id="PF00326">
    <property type="entry name" value="Peptidase_S9"/>
    <property type="match status" value="1"/>
</dbReference>
<feature type="domain" description="Peptidase S9 prolyl oligopeptidase catalytic" evidence="4">
    <location>
        <begin position="446"/>
        <end position="648"/>
    </location>
</feature>
<keyword evidence="2" id="KW-0645">Protease</keyword>
<evidence type="ECO:0000256" key="1">
    <source>
        <dbReference type="ARBA" id="ARBA00022801"/>
    </source>
</evidence>
<dbReference type="EMBL" id="BSRI01000002">
    <property type="protein sequence ID" value="GLV60817.1"/>
    <property type="molecule type" value="Genomic_DNA"/>
</dbReference>
<keyword evidence="2" id="KW-0720">Serine protease</keyword>
<organism evidence="5 6">
    <name type="scientific">Dictyobacter halimunensis</name>
    <dbReference type="NCBI Taxonomy" id="3026934"/>
    <lineage>
        <taxon>Bacteria</taxon>
        <taxon>Bacillati</taxon>
        <taxon>Chloroflexota</taxon>
        <taxon>Ktedonobacteria</taxon>
        <taxon>Ktedonobacterales</taxon>
        <taxon>Dictyobacteraceae</taxon>
        <taxon>Dictyobacter</taxon>
    </lineage>
</organism>
<name>A0ABQ6G3Z6_9CHLR</name>
<dbReference type="PANTHER" id="PTHR42776">
    <property type="entry name" value="SERINE PEPTIDASE S9 FAMILY MEMBER"/>
    <property type="match status" value="1"/>
</dbReference>
<evidence type="ECO:0000313" key="6">
    <source>
        <dbReference type="Proteomes" id="UP001344906"/>
    </source>
</evidence>
<proteinExistence type="predicted"/>
<evidence type="ECO:0000256" key="2">
    <source>
        <dbReference type="ARBA" id="ARBA00022825"/>
    </source>
</evidence>
<dbReference type="Gene3D" id="3.40.50.1820">
    <property type="entry name" value="alpha/beta hydrolase"/>
    <property type="match status" value="1"/>
</dbReference>
<dbReference type="SUPFAM" id="SSF82171">
    <property type="entry name" value="DPP6 N-terminal domain-like"/>
    <property type="match status" value="1"/>
</dbReference>